<accession>A0AB34GTK8</accession>
<keyword evidence="1" id="KW-0732">Signal</keyword>
<keyword evidence="3" id="KW-1185">Reference proteome</keyword>
<dbReference type="GO" id="GO:0046976">
    <property type="term" value="F:histone H3K27 methyltransferase activity"/>
    <property type="evidence" value="ECO:0007669"/>
    <property type="project" value="InterPro"/>
</dbReference>
<evidence type="ECO:0000256" key="1">
    <source>
        <dbReference type="SAM" id="SignalP"/>
    </source>
</evidence>
<proteinExistence type="predicted"/>
<feature type="signal peptide" evidence="1">
    <location>
        <begin position="1"/>
        <end position="20"/>
    </location>
</feature>
<dbReference type="Pfam" id="PF11616">
    <property type="entry name" value="EZH2_WD-Binding"/>
    <property type="match status" value="1"/>
</dbReference>
<comment type="caution">
    <text evidence="2">The sequence shown here is derived from an EMBL/GenBank/DDBJ whole genome shotgun (WGS) entry which is preliminary data.</text>
</comment>
<sequence>MSITGLVVARALFLLSQSMASLEWVAGGKEQGELTFEGLKSLHAGPKRIIMGQTGKKSEKGPVCWRKRVKSEYMRLRQLKRFRRADEVKVSSVFCENAGTSMFSSNRQKILERTEILNQEWKQRRIQPVHILTSVSSLRGTREVGELTRCMNYQCILVFAVGMLVGYREEAIDLGCPLFYCYFFLMCN</sequence>
<organism evidence="2 3">
    <name type="scientific">Eschrichtius robustus</name>
    <name type="common">California gray whale</name>
    <name type="synonym">Eschrichtius gibbosus</name>
    <dbReference type="NCBI Taxonomy" id="9764"/>
    <lineage>
        <taxon>Eukaryota</taxon>
        <taxon>Metazoa</taxon>
        <taxon>Chordata</taxon>
        <taxon>Craniata</taxon>
        <taxon>Vertebrata</taxon>
        <taxon>Euteleostomi</taxon>
        <taxon>Mammalia</taxon>
        <taxon>Eutheria</taxon>
        <taxon>Laurasiatheria</taxon>
        <taxon>Artiodactyla</taxon>
        <taxon>Whippomorpha</taxon>
        <taxon>Cetacea</taxon>
        <taxon>Mysticeti</taxon>
        <taxon>Eschrichtiidae</taxon>
        <taxon>Eschrichtius</taxon>
    </lineage>
</organism>
<feature type="chain" id="PRO_5044263616" evidence="1">
    <location>
        <begin position="21"/>
        <end position="188"/>
    </location>
</feature>
<dbReference type="EMBL" id="JAIQCJ010002089">
    <property type="protein sequence ID" value="KAJ8782834.1"/>
    <property type="molecule type" value="Genomic_DNA"/>
</dbReference>
<dbReference type="Proteomes" id="UP001159641">
    <property type="component" value="Unassembled WGS sequence"/>
</dbReference>
<dbReference type="AlphaFoldDB" id="A0AB34GTK8"/>
<dbReference type="InterPro" id="IPR021654">
    <property type="entry name" value="EZH1/EZH2"/>
</dbReference>
<evidence type="ECO:0000313" key="2">
    <source>
        <dbReference type="EMBL" id="KAJ8782834.1"/>
    </source>
</evidence>
<gene>
    <name evidence="2" type="ORF">J1605_009442</name>
</gene>
<name>A0AB34GTK8_ESCRO</name>
<evidence type="ECO:0000313" key="3">
    <source>
        <dbReference type="Proteomes" id="UP001159641"/>
    </source>
</evidence>
<reference evidence="2 3" key="1">
    <citation type="submission" date="2022-11" db="EMBL/GenBank/DDBJ databases">
        <title>Whole genome sequence of Eschrichtius robustus ER-17-0199.</title>
        <authorList>
            <person name="Bruniche-Olsen A."/>
            <person name="Black A.N."/>
            <person name="Fields C.J."/>
            <person name="Walden K."/>
            <person name="Dewoody J.A."/>
        </authorList>
    </citation>
    <scope>NUCLEOTIDE SEQUENCE [LARGE SCALE GENOMIC DNA]</scope>
    <source>
        <strain evidence="2">ER-17-0199</strain>
        <tissue evidence="2">Blubber</tissue>
    </source>
</reference>
<protein>
    <submittedName>
        <fullName evidence="2">Uncharacterized protein</fullName>
    </submittedName>
</protein>